<dbReference type="InterPro" id="IPR028098">
    <property type="entry name" value="Glyco_trans_4-like_N"/>
</dbReference>
<evidence type="ECO:0000259" key="2">
    <source>
        <dbReference type="Pfam" id="PF00534"/>
    </source>
</evidence>
<dbReference type="Proteomes" id="UP000034320">
    <property type="component" value="Unassembled WGS sequence"/>
</dbReference>
<organism evidence="4 5">
    <name type="scientific">Candidatus Gottesmanbacteria bacterium GW2011_GWA2_42_18</name>
    <dbReference type="NCBI Taxonomy" id="1618442"/>
    <lineage>
        <taxon>Bacteria</taxon>
        <taxon>Candidatus Gottesmaniibacteriota</taxon>
    </lineage>
</organism>
<evidence type="ECO:0000259" key="3">
    <source>
        <dbReference type="Pfam" id="PF13439"/>
    </source>
</evidence>
<dbReference type="GO" id="GO:0016757">
    <property type="term" value="F:glycosyltransferase activity"/>
    <property type="evidence" value="ECO:0007669"/>
    <property type="project" value="InterPro"/>
</dbReference>
<dbReference type="PANTHER" id="PTHR46401">
    <property type="entry name" value="GLYCOSYLTRANSFERASE WBBK-RELATED"/>
    <property type="match status" value="1"/>
</dbReference>
<feature type="domain" description="Glycosyl transferase family 1" evidence="2">
    <location>
        <begin position="198"/>
        <end position="354"/>
    </location>
</feature>
<gene>
    <name evidence="4" type="ORF">UV09_C0005G0021</name>
</gene>
<name>A0A0G1CCS6_9BACT</name>
<dbReference type="PANTHER" id="PTHR46401:SF2">
    <property type="entry name" value="GLYCOSYLTRANSFERASE WBBK-RELATED"/>
    <property type="match status" value="1"/>
</dbReference>
<dbReference type="Pfam" id="PF13439">
    <property type="entry name" value="Glyco_transf_4"/>
    <property type="match status" value="1"/>
</dbReference>
<protein>
    <submittedName>
        <fullName evidence="4">Glycosyl transferase group 1</fullName>
    </submittedName>
</protein>
<proteinExistence type="predicted"/>
<feature type="domain" description="Glycosyltransferase subfamily 4-like N-terminal" evidence="3">
    <location>
        <begin position="114"/>
        <end position="177"/>
    </location>
</feature>
<keyword evidence="1 4" id="KW-0808">Transferase</keyword>
<dbReference type="CDD" id="cd03809">
    <property type="entry name" value="GT4_MtfB-like"/>
    <property type="match status" value="1"/>
</dbReference>
<dbReference type="PATRIC" id="fig|1618442.3.peg.311"/>
<accession>A0A0G1CCS6</accession>
<evidence type="ECO:0000313" key="5">
    <source>
        <dbReference type="Proteomes" id="UP000034320"/>
    </source>
</evidence>
<dbReference type="Gene3D" id="3.40.50.2000">
    <property type="entry name" value="Glycogen Phosphorylase B"/>
    <property type="match status" value="2"/>
</dbReference>
<evidence type="ECO:0000313" key="4">
    <source>
        <dbReference type="EMBL" id="KKS47443.1"/>
    </source>
</evidence>
<dbReference type="Pfam" id="PF00534">
    <property type="entry name" value="Glycos_transf_1"/>
    <property type="match status" value="1"/>
</dbReference>
<evidence type="ECO:0000256" key="1">
    <source>
        <dbReference type="ARBA" id="ARBA00022679"/>
    </source>
</evidence>
<dbReference type="EMBL" id="LCDD01000005">
    <property type="protein sequence ID" value="KKS47443.1"/>
    <property type="molecule type" value="Genomic_DNA"/>
</dbReference>
<dbReference type="FunFam" id="3.40.50.2000:FF:000119">
    <property type="entry name" value="Glycosyl transferase group 1"/>
    <property type="match status" value="1"/>
</dbReference>
<comment type="caution">
    <text evidence="4">The sequence shown here is derived from an EMBL/GenBank/DDBJ whole genome shotgun (WGS) entry which is preliminary data.</text>
</comment>
<reference evidence="4 5" key="1">
    <citation type="journal article" date="2015" name="Nature">
        <title>rRNA introns, odd ribosomes, and small enigmatic genomes across a large radiation of phyla.</title>
        <authorList>
            <person name="Brown C.T."/>
            <person name="Hug L.A."/>
            <person name="Thomas B.C."/>
            <person name="Sharon I."/>
            <person name="Castelle C.J."/>
            <person name="Singh A."/>
            <person name="Wilkins M.J."/>
            <person name="Williams K.H."/>
            <person name="Banfield J.F."/>
        </authorList>
    </citation>
    <scope>NUCLEOTIDE SEQUENCE [LARGE SCALE GENOMIC DNA]</scope>
</reference>
<sequence>MIIGIDANEANSSNRVGIGRFALELLRQFYLLRKEKSFRNIKFYLYLKEQPGSDLPEASNGWQYLVFGPKLFWTQLALPWQLYSQKVPLDVFFSTSHYGPRFSPVATVVSVMDLSFLYFPETFLKRDLWQLKNWTNYSVKKAAKVITISQASKADIMKAYGIRNEKIEVIYPGIDADLFNDRQETAEKTRLRLKYGLDSDYLLYIGTLQPRKNLKKLFKALELTVKTKKDLKLVITGKKGWLYQDLFEKREAKKLKGKLIFTGFVPDSDLPSLYRQAKALVLPSLYEGFGIPAVEAMACGIPVAVSDISSLPEIVGGAALLFDPYDAAQISQAINSACYNEKVRQRLIASGKKRAAFFSWQKSGWRLLDTLIKTAYA</sequence>
<dbReference type="AlphaFoldDB" id="A0A0G1CCS6"/>
<dbReference type="InterPro" id="IPR001296">
    <property type="entry name" value="Glyco_trans_1"/>
</dbReference>
<dbReference type="SUPFAM" id="SSF53756">
    <property type="entry name" value="UDP-Glycosyltransferase/glycogen phosphorylase"/>
    <property type="match status" value="1"/>
</dbReference>